<dbReference type="AlphaFoldDB" id="A0A2H0XEP5"/>
<comment type="subcellular location">
    <subcellularLocation>
        <location evidence="1">Membrane</location>
    </subcellularLocation>
</comment>
<comment type="similarity">
    <text evidence="2">Belongs to the ATPase alpha/beta chains family.</text>
</comment>
<dbReference type="InterPro" id="IPR036121">
    <property type="entry name" value="ATPase_F1/V1/A1_a/bsu_N_sf"/>
</dbReference>
<dbReference type="Gene3D" id="3.40.50.300">
    <property type="entry name" value="P-loop containing nucleotide triphosphate hydrolases"/>
    <property type="match status" value="1"/>
</dbReference>
<evidence type="ECO:0000256" key="5">
    <source>
        <dbReference type="ARBA" id="ARBA00022781"/>
    </source>
</evidence>
<evidence type="ECO:0000256" key="11">
    <source>
        <dbReference type="ARBA" id="ARBA00023310"/>
    </source>
</evidence>
<feature type="domain" description="ATP synthase alpha subunit C-terminal" evidence="14">
    <location>
        <begin position="372"/>
        <end position="476"/>
    </location>
</feature>
<evidence type="ECO:0000259" key="13">
    <source>
        <dbReference type="Pfam" id="PF00006"/>
    </source>
</evidence>
<dbReference type="InterPro" id="IPR023366">
    <property type="entry name" value="ATP_synth_asu-like_sf"/>
</dbReference>
<name>A0A2H0XEP5_UNCKA</name>
<dbReference type="SUPFAM" id="SSF47917">
    <property type="entry name" value="C-terminal domain of alpha and beta subunits of F1 ATP synthase"/>
    <property type="match status" value="1"/>
</dbReference>
<comment type="caution">
    <text evidence="15">The sequence shown here is derived from an EMBL/GenBank/DDBJ whole genome shotgun (WGS) entry which is preliminary data.</text>
</comment>
<dbReference type="Pfam" id="PF00306">
    <property type="entry name" value="ATP-synt_ab_C"/>
    <property type="match status" value="1"/>
</dbReference>
<dbReference type="GO" id="GO:0045259">
    <property type="term" value="C:proton-transporting ATP synthase complex"/>
    <property type="evidence" value="ECO:0007669"/>
    <property type="project" value="UniProtKB-KW"/>
</dbReference>
<reference evidence="16" key="1">
    <citation type="submission" date="2017-09" db="EMBL/GenBank/DDBJ databases">
        <title>Depth-based differentiation of microbial function through sediment-hosted aquifers and enrichment of novel symbionts in the deep terrestrial subsurface.</title>
        <authorList>
            <person name="Probst A.J."/>
            <person name="Ladd B."/>
            <person name="Jarett J.K."/>
            <person name="Geller-Mcgrath D.E."/>
            <person name="Sieber C.M.K."/>
            <person name="Emerson J.B."/>
            <person name="Anantharaman K."/>
            <person name="Thomas B.C."/>
            <person name="Malmstrom R."/>
            <person name="Stieglmeier M."/>
            <person name="Klingl A."/>
            <person name="Woyke T."/>
            <person name="Ryan C.M."/>
            <person name="Banfield J.F."/>
        </authorList>
    </citation>
    <scope>NUCLEOTIDE SEQUENCE [LARGE SCALE GENOMIC DNA]</scope>
</reference>
<evidence type="ECO:0000259" key="14">
    <source>
        <dbReference type="Pfam" id="PF00306"/>
    </source>
</evidence>
<keyword evidence="3" id="KW-0813">Transport</keyword>
<dbReference type="Proteomes" id="UP000230340">
    <property type="component" value="Unassembled WGS sequence"/>
</dbReference>
<evidence type="ECO:0000256" key="10">
    <source>
        <dbReference type="ARBA" id="ARBA00023196"/>
    </source>
</evidence>
<dbReference type="Gene3D" id="2.40.30.20">
    <property type="match status" value="1"/>
</dbReference>
<evidence type="ECO:0000256" key="12">
    <source>
        <dbReference type="ARBA" id="ARBA00026013"/>
    </source>
</evidence>
<dbReference type="InterPro" id="IPR005294">
    <property type="entry name" value="ATP_synth_F1_asu"/>
</dbReference>
<keyword evidence="5" id="KW-0375">Hydrogen ion transport</keyword>
<dbReference type="InterPro" id="IPR000194">
    <property type="entry name" value="ATPase_F1/V1/A1_a/bsu_nucl-bd"/>
</dbReference>
<comment type="subunit">
    <text evidence="12">F-type ATPases have 2 components, CF(1) - the catalytic core - and CF(0) - the membrane proton channel. CF(1) has five subunits: alpha(3), beta(3), gamma(1), delta(1), epsilon(1). CF(0) has four main subunits: a(1), b(1), b'(1) and c(9-12).</text>
</comment>
<accession>A0A2H0XEP5</accession>
<dbReference type="EMBL" id="PEYT01000005">
    <property type="protein sequence ID" value="PIS23285.1"/>
    <property type="molecule type" value="Genomic_DNA"/>
</dbReference>
<evidence type="ECO:0000256" key="9">
    <source>
        <dbReference type="ARBA" id="ARBA00023136"/>
    </source>
</evidence>
<gene>
    <name evidence="15" type="ORF">COT49_00950</name>
</gene>
<dbReference type="Pfam" id="PF00006">
    <property type="entry name" value="ATP-synt_ab"/>
    <property type="match status" value="1"/>
</dbReference>
<evidence type="ECO:0000313" key="16">
    <source>
        <dbReference type="Proteomes" id="UP000230340"/>
    </source>
</evidence>
<protein>
    <recommendedName>
        <fullName evidence="17">ATPase F1/V1/A1 complex alpha/beta subunit nucleotide-binding domain-containing protein</fullName>
    </recommendedName>
</protein>
<dbReference type="PANTHER" id="PTHR48082">
    <property type="entry name" value="ATP SYNTHASE SUBUNIT ALPHA, MITOCHONDRIAL"/>
    <property type="match status" value="1"/>
</dbReference>
<keyword evidence="10" id="KW-0139">CF(1)</keyword>
<dbReference type="InterPro" id="IPR027417">
    <property type="entry name" value="P-loop_NTPase"/>
</dbReference>
<dbReference type="Gene3D" id="1.20.150.20">
    <property type="entry name" value="ATP synthase alpha/beta chain, C-terminal domain"/>
    <property type="match status" value="1"/>
</dbReference>
<keyword evidence="8" id="KW-0406">Ion transport</keyword>
<evidence type="ECO:0000256" key="7">
    <source>
        <dbReference type="ARBA" id="ARBA00022967"/>
    </source>
</evidence>
<evidence type="ECO:0000256" key="3">
    <source>
        <dbReference type="ARBA" id="ARBA00022448"/>
    </source>
</evidence>
<keyword evidence="4" id="KW-0547">Nucleotide-binding</keyword>
<dbReference type="PANTHER" id="PTHR48082:SF2">
    <property type="entry name" value="ATP SYNTHASE SUBUNIT ALPHA, MITOCHONDRIAL"/>
    <property type="match status" value="1"/>
</dbReference>
<evidence type="ECO:0000256" key="6">
    <source>
        <dbReference type="ARBA" id="ARBA00022840"/>
    </source>
</evidence>
<dbReference type="InterPro" id="IPR038376">
    <property type="entry name" value="ATP_synth_asu_C_sf"/>
</dbReference>
<proteinExistence type="inferred from homology"/>
<sequence>MYQSFAKKFSQTGEVTEINFPVVGVRGLPDAFFKEYVYFENGERGVILNLKKELAEVLLLGATGVKMGEKVAKSGEPLKIPVSISALGKIITPFGSEILGPYSKDPKVEFRSVDTAPPGLETRRPIRSPLICGIPAVDTLFPLGKGQRELVVGNRKTGKTTFLTSLLKGVAGDKTVVIYNLIASQKKEAFEIYEYAVSSHLSKFLIIASFAGESSAMVYFSPFCAMTYAEYFRDAGYDVVLVLDDMTTHAKYCREISLLARGLPGRDSYPPDIFYTHARILERAGNFSAGKKGQVSITCLPVAQTKENDFTDYIVSNLIGITDGHLLFDEDEFSKGRRPAINYSLSVTRVGRQVQNALLGDVGRRALSFLTSEYAKSQTLSYFGSELTDYVRDNLDKGEKLEDFFNQSGTVLIPCEVQVVMCAMILNGYFKGETLIKMQFFKEVFVKNYLGDGRTSKMVNNIASVKDFEHLTNALLDNKLDLLESCKKAKT</sequence>
<keyword evidence="11" id="KW-0066">ATP synthesis</keyword>
<dbReference type="GO" id="GO:0005524">
    <property type="term" value="F:ATP binding"/>
    <property type="evidence" value="ECO:0007669"/>
    <property type="project" value="UniProtKB-KW"/>
</dbReference>
<evidence type="ECO:0000313" key="15">
    <source>
        <dbReference type="EMBL" id="PIS23285.1"/>
    </source>
</evidence>
<dbReference type="InterPro" id="IPR000793">
    <property type="entry name" value="ATP_synth_asu_C"/>
</dbReference>
<keyword evidence="7" id="KW-1278">Translocase</keyword>
<evidence type="ECO:0000256" key="1">
    <source>
        <dbReference type="ARBA" id="ARBA00004370"/>
    </source>
</evidence>
<keyword evidence="6" id="KW-0067">ATP-binding</keyword>
<evidence type="ECO:0008006" key="17">
    <source>
        <dbReference type="Google" id="ProtNLM"/>
    </source>
</evidence>
<keyword evidence="9" id="KW-0472">Membrane</keyword>
<dbReference type="GO" id="GO:0046933">
    <property type="term" value="F:proton-transporting ATP synthase activity, rotational mechanism"/>
    <property type="evidence" value="ECO:0007669"/>
    <property type="project" value="InterPro"/>
</dbReference>
<organism evidence="15 16">
    <name type="scientific">candidate division WWE3 bacterium CG08_land_8_20_14_0_20_40_13</name>
    <dbReference type="NCBI Taxonomy" id="1975084"/>
    <lineage>
        <taxon>Bacteria</taxon>
        <taxon>Katanobacteria</taxon>
    </lineage>
</organism>
<evidence type="ECO:0000256" key="2">
    <source>
        <dbReference type="ARBA" id="ARBA00008936"/>
    </source>
</evidence>
<evidence type="ECO:0000256" key="4">
    <source>
        <dbReference type="ARBA" id="ARBA00022741"/>
    </source>
</evidence>
<feature type="domain" description="ATPase F1/V1/A1 complex alpha/beta subunit nucleotide-binding" evidence="13">
    <location>
        <begin position="133"/>
        <end position="347"/>
    </location>
</feature>
<evidence type="ECO:0000256" key="8">
    <source>
        <dbReference type="ARBA" id="ARBA00023065"/>
    </source>
</evidence>
<dbReference type="SUPFAM" id="SSF50615">
    <property type="entry name" value="N-terminal domain of alpha and beta subunits of F1 ATP synthase"/>
    <property type="match status" value="1"/>
</dbReference>
<dbReference type="SUPFAM" id="SSF52540">
    <property type="entry name" value="P-loop containing nucleoside triphosphate hydrolases"/>
    <property type="match status" value="1"/>
</dbReference>
<dbReference type="GO" id="GO:0043531">
    <property type="term" value="F:ADP binding"/>
    <property type="evidence" value="ECO:0007669"/>
    <property type="project" value="TreeGrafter"/>
</dbReference>
<dbReference type="FunFam" id="3.40.50.300:FF:002432">
    <property type="entry name" value="ATP synthase subunit alpha, mitochondrial"/>
    <property type="match status" value="1"/>
</dbReference>